<keyword evidence="1" id="KW-0472">Membrane</keyword>
<dbReference type="RefSeq" id="WP_284307952.1">
    <property type="nucleotide sequence ID" value="NZ_BSPB01000017.1"/>
</dbReference>
<gene>
    <name evidence="3" type="ORF">GCM10007935_23560</name>
</gene>
<evidence type="ECO:0000313" key="3">
    <source>
        <dbReference type="EMBL" id="GLS14923.1"/>
    </source>
</evidence>
<dbReference type="Proteomes" id="UP001156903">
    <property type="component" value="Unassembled WGS sequence"/>
</dbReference>
<feature type="transmembrane region" description="Helical" evidence="1">
    <location>
        <begin position="147"/>
        <end position="167"/>
    </location>
</feature>
<reference evidence="4" key="1">
    <citation type="journal article" date="2019" name="Int. J. Syst. Evol. Microbiol.">
        <title>The Global Catalogue of Microorganisms (GCM) 10K type strain sequencing project: providing services to taxonomists for standard genome sequencing and annotation.</title>
        <authorList>
            <consortium name="The Broad Institute Genomics Platform"/>
            <consortium name="The Broad Institute Genome Sequencing Center for Infectious Disease"/>
            <person name="Wu L."/>
            <person name="Ma J."/>
        </authorList>
    </citation>
    <scope>NUCLEOTIDE SEQUENCE [LARGE SCALE GENOMIC DNA]</scope>
    <source>
        <strain evidence="4">NBRC 109341</strain>
    </source>
</reference>
<sequence length="357" mass="38380">MSTPRQPGIDLLKVLASQLIVLHHLSAYGPVAEAMHRLAPAPLGWLYGYARMAVQVFLVLGGYLAVQRLAPAMAGHAGALARTVWRRYLRLAPPFLVALLLALVAAAWARPWLGGDVVPEAPTWRQWLAHAALLHETLDVDALSAGVWYVAIDFQLYALLALLLWLGQRGGQSVRAMALVIGATALSLGWWNRYPGLDDGPLYFLGAYGLGVAARWAGEQSDRWQRIGWLGAMLLVGALALVLEFRTRIALALAVAFWLALTQGRYPALPSGPAQRVLGILSRSSYALFLVHFPVLLLGNALFERAGLHGGTATIAAFALMGATSVALGWAFERWVEAPLAQGIGSAGRRRAPPLAG</sequence>
<evidence type="ECO:0000259" key="2">
    <source>
        <dbReference type="Pfam" id="PF01757"/>
    </source>
</evidence>
<feature type="transmembrane region" description="Helical" evidence="1">
    <location>
        <begin position="249"/>
        <end position="266"/>
    </location>
</feature>
<evidence type="ECO:0000256" key="1">
    <source>
        <dbReference type="SAM" id="Phobius"/>
    </source>
</evidence>
<organism evidence="3 4">
    <name type="scientific">Hydrogenophaga electricum</name>
    <dbReference type="NCBI Taxonomy" id="1230953"/>
    <lineage>
        <taxon>Bacteria</taxon>
        <taxon>Pseudomonadati</taxon>
        <taxon>Pseudomonadota</taxon>
        <taxon>Betaproteobacteria</taxon>
        <taxon>Burkholderiales</taxon>
        <taxon>Comamonadaceae</taxon>
        <taxon>Hydrogenophaga</taxon>
    </lineage>
</organism>
<name>A0ABQ6C3L3_9BURK</name>
<dbReference type="Pfam" id="PF01757">
    <property type="entry name" value="Acyl_transf_3"/>
    <property type="match status" value="1"/>
</dbReference>
<feature type="transmembrane region" description="Helical" evidence="1">
    <location>
        <begin position="87"/>
        <end position="109"/>
    </location>
</feature>
<keyword evidence="1" id="KW-0812">Transmembrane</keyword>
<evidence type="ECO:0000313" key="4">
    <source>
        <dbReference type="Proteomes" id="UP001156903"/>
    </source>
</evidence>
<dbReference type="PANTHER" id="PTHR23028">
    <property type="entry name" value="ACETYLTRANSFERASE"/>
    <property type="match status" value="1"/>
</dbReference>
<dbReference type="EMBL" id="BSPB01000017">
    <property type="protein sequence ID" value="GLS14923.1"/>
    <property type="molecule type" value="Genomic_DNA"/>
</dbReference>
<dbReference type="InterPro" id="IPR050879">
    <property type="entry name" value="Acyltransferase_3"/>
</dbReference>
<proteinExistence type="predicted"/>
<accession>A0ABQ6C3L3</accession>
<keyword evidence="4" id="KW-1185">Reference proteome</keyword>
<dbReference type="PANTHER" id="PTHR23028:SF53">
    <property type="entry name" value="ACYL_TRANSF_3 DOMAIN-CONTAINING PROTEIN"/>
    <property type="match status" value="1"/>
</dbReference>
<keyword evidence="1" id="KW-1133">Transmembrane helix</keyword>
<feature type="transmembrane region" description="Helical" evidence="1">
    <location>
        <begin position="315"/>
        <end position="332"/>
    </location>
</feature>
<feature type="transmembrane region" description="Helical" evidence="1">
    <location>
        <begin position="45"/>
        <end position="66"/>
    </location>
</feature>
<feature type="transmembrane region" description="Helical" evidence="1">
    <location>
        <begin position="174"/>
        <end position="194"/>
    </location>
</feature>
<comment type="caution">
    <text evidence="3">The sequence shown here is derived from an EMBL/GenBank/DDBJ whole genome shotgun (WGS) entry which is preliminary data.</text>
</comment>
<feature type="domain" description="Acyltransferase 3" evidence="2">
    <location>
        <begin position="8"/>
        <end position="333"/>
    </location>
</feature>
<feature type="transmembrane region" description="Helical" evidence="1">
    <location>
        <begin position="286"/>
        <end position="303"/>
    </location>
</feature>
<protein>
    <recommendedName>
        <fullName evidence="2">Acyltransferase 3 domain-containing protein</fullName>
    </recommendedName>
</protein>
<dbReference type="InterPro" id="IPR002656">
    <property type="entry name" value="Acyl_transf_3_dom"/>
</dbReference>
<feature type="transmembrane region" description="Helical" evidence="1">
    <location>
        <begin position="227"/>
        <end position="243"/>
    </location>
</feature>